<dbReference type="EMBL" id="KQ981906">
    <property type="protein sequence ID" value="KYN33265.1"/>
    <property type="molecule type" value="Genomic_DNA"/>
</dbReference>
<accession>A0A195EYA1</accession>
<proteinExistence type="predicted"/>
<name>A0A195EYA1_9HYME</name>
<evidence type="ECO:0000313" key="1">
    <source>
        <dbReference type="EMBL" id="KYN33265.1"/>
    </source>
</evidence>
<dbReference type="AlphaFoldDB" id="A0A195EYA1"/>
<reference evidence="1 2" key="1">
    <citation type="submission" date="2016-03" db="EMBL/GenBank/DDBJ databases">
        <title>Trachymyrmex septentrionalis WGS genome.</title>
        <authorList>
            <person name="Nygaard S."/>
            <person name="Hu H."/>
            <person name="Boomsma J."/>
            <person name="Zhang G."/>
        </authorList>
    </citation>
    <scope>NUCLEOTIDE SEQUENCE [LARGE SCALE GENOMIC DNA]</scope>
    <source>
        <strain evidence="1">Tsep2-gDNA-1</strain>
        <tissue evidence="1">Whole body</tissue>
    </source>
</reference>
<keyword evidence="2" id="KW-1185">Reference proteome</keyword>
<sequence>DIDYRMAERGTWLIHFASESSDNVLVAISDHICMINTSDVHAWRTNFTEPVTVIRNS</sequence>
<gene>
    <name evidence="1" type="ORF">ALC56_12414</name>
</gene>
<feature type="non-terminal residue" evidence="1">
    <location>
        <position position="1"/>
    </location>
</feature>
<dbReference type="Proteomes" id="UP000078541">
    <property type="component" value="Unassembled WGS sequence"/>
</dbReference>
<protein>
    <submittedName>
        <fullName evidence="1">Uncharacterized protein</fullName>
    </submittedName>
</protein>
<organism evidence="1 2">
    <name type="scientific">Trachymyrmex septentrionalis</name>
    <dbReference type="NCBI Taxonomy" id="34720"/>
    <lineage>
        <taxon>Eukaryota</taxon>
        <taxon>Metazoa</taxon>
        <taxon>Ecdysozoa</taxon>
        <taxon>Arthropoda</taxon>
        <taxon>Hexapoda</taxon>
        <taxon>Insecta</taxon>
        <taxon>Pterygota</taxon>
        <taxon>Neoptera</taxon>
        <taxon>Endopterygota</taxon>
        <taxon>Hymenoptera</taxon>
        <taxon>Apocrita</taxon>
        <taxon>Aculeata</taxon>
        <taxon>Formicoidea</taxon>
        <taxon>Formicidae</taxon>
        <taxon>Myrmicinae</taxon>
        <taxon>Trachymyrmex</taxon>
    </lineage>
</organism>
<evidence type="ECO:0000313" key="2">
    <source>
        <dbReference type="Proteomes" id="UP000078541"/>
    </source>
</evidence>